<dbReference type="AlphaFoldDB" id="A0A1B0ZJD7"/>
<dbReference type="KEGG" id="dva:DAD186_14120"/>
<keyword evidence="1" id="KW-0812">Transmembrane</keyword>
<evidence type="ECO:0000313" key="2">
    <source>
        <dbReference type="EMBL" id="ANP27962.1"/>
    </source>
</evidence>
<organism evidence="2 3">
    <name type="scientific">Dermabacter vaginalis</name>
    <dbReference type="NCBI Taxonomy" id="1630135"/>
    <lineage>
        <taxon>Bacteria</taxon>
        <taxon>Bacillati</taxon>
        <taxon>Actinomycetota</taxon>
        <taxon>Actinomycetes</taxon>
        <taxon>Micrococcales</taxon>
        <taxon>Dermabacteraceae</taxon>
        <taxon>Dermabacter</taxon>
    </lineage>
</organism>
<reference evidence="2 3" key="1">
    <citation type="submission" date="2015-06" db="EMBL/GenBank/DDBJ databases">
        <title>Investigation of pathophysiology for high-risk pregnancy and development of treatment modality based on it.</title>
        <authorList>
            <person name="Kim B.-C."/>
            <person name="Lim S."/>
        </authorList>
    </citation>
    <scope>NUCLEOTIDE SEQUENCE [LARGE SCALE GENOMIC DNA]</scope>
    <source>
        <strain evidence="2 3">AD1-86</strain>
    </source>
</reference>
<feature type="transmembrane region" description="Helical" evidence="1">
    <location>
        <begin position="128"/>
        <end position="151"/>
    </location>
</feature>
<dbReference type="STRING" id="1630135.DAD186_14120"/>
<keyword evidence="1" id="KW-0472">Membrane</keyword>
<evidence type="ECO:0000256" key="1">
    <source>
        <dbReference type="SAM" id="Phobius"/>
    </source>
</evidence>
<keyword evidence="1" id="KW-1133">Transmembrane helix</keyword>
<feature type="transmembrane region" description="Helical" evidence="1">
    <location>
        <begin position="103"/>
        <end position="122"/>
    </location>
</feature>
<proteinExistence type="predicted"/>
<sequence length="237" mass="26711">MESDRHGAGKLEANAKEHRCGRALPLFGEPKARRGRTLRPWGWYAVQVERGASKRRRVRRERKAVHTEVTVMEPHIPFEQFIVESVRWAAAEARQPGSGTSECMMIGAGIGAAVVMIPWIVVSPWTVMAAWITWVWLATVLVGALVGWWFARRAVRVFEQQWAAFEAAGGALVLARLDTPGVREVVMQLDRMAEQFLAGHISREEWTRARVVAWQKLAEGRTETSSENQLERLSESA</sequence>
<dbReference type="EMBL" id="CP012117">
    <property type="protein sequence ID" value="ANP27962.1"/>
    <property type="molecule type" value="Genomic_DNA"/>
</dbReference>
<gene>
    <name evidence="2" type="ORF">DAD186_14120</name>
</gene>
<accession>A0A1B0ZJD7</accession>
<protein>
    <submittedName>
        <fullName evidence="2">Uncharacterized protein</fullName>
    </submittedName>
</protein>
<evidence type="ECO:0000313" key="3">
    <source>
        <dbReference type="Proteomes" id="UP000092596"/>
    </source>
</evidence>
<dbReference type="Proteomes" id="UP000092596">
    <property type="component" value="Chromosome"/>
</dbReference>
<name>A0A1B0ZJD7_9MICO</name>